<evidence type="ECO:0000313" key="3">
    <source>
        <dbReference type="Proteomes" id="UP001597068"/>
    </source>
</evidence>
<dbReference type="InterPro" id="IPR010982">
    <property type="entry name" value="Lambda_DNA-bd_dom_sf"/>
</dbReference>
<dbReference type="PROSITE" id="PS50943">
    <property type="entry name" value="HTH_CROC1"/>
    <property type="match status" value="1"/>
</dbReference>
<dbReference type="InterPro" id="IPR041413">
    <property type="entry name" value="MLTR_LBD"/>
</dbReference>
<dbReference type="Pfam" id="PF13560">
    <property type="entry name" value="HTH_31"/>
    <property type="match status" value="1"/>
</dbReference>
<dbReference type="InterPro" id="IPR001387">
    <property type="entry name" value="Cro/C1-type_HTH"/>
</dbReference>
<dbReference type="PANTHER" id="PTHR35010:SF2">
    <property type="entry name" value="BLL4672 PROTEIN"/>
    <property type="match status" value="1"/>
</dbReference>
<dbReference type="EMBL" id="JBHTIL010000001">
    <property type="protein sequence ID" value="MFD0926236.1"/>
    <property type="molecule type" value="Genomic_DNA"/>
</dbReference>
<sequence length="282" mass="31020">MDSAGLAAFLRSRRARLRPEDVGMASGARRRTPGLRREEVAVLAHISTEYYVRLEQARAPRPSVEVVSAIARALRLTVAETDHLHDLTDTTPPRDGLVSRDVRPSIRALLDRLPLTAGFVISAIYDVLAWNDLARALMDDFEAVAPADRNLARRAFLPPDPDRSPLYGVSDLQDFRQGAVMQLRVAATRYPRDDSVRELIAELSEGSEEFARLWGRQDVEVPTMLRKTFRHRAVGDVTVDCDVLAIPEVDQHLVPCTAPVGSSDADALALLGVLGPEATSRG</sequence>
<dbReference type="Pfam" id="PF17765">
    <property type="entry name" value="MLTR_LBD"/>
    <property type="match status" value="1"/>
</dbReference>
<comment type="caution">
    <text evidence="2">The sequence shown here is derived from an EMBL/GenBank/DDBJ whole genome shotgun (WGS) entry which is preliminary data.</text>
</comment>
<dbReference type="SUPFAM" id="SSF47413">
    <property type="entry name" value="lambda repressor-like DNA-binding domains"/>
    <property type="match status" value="1"/>
</dbReference>
<dbReference type="Gene3D" id="1.10.260.40">
    <property type="entry name" value="lambda repressor-like DNA-binding domains"/>
    <property type="match status" value="1"/>
</dbReference>
<evidence type="ECO:0000313" key="2">
    <source>
        <dbReference type="EMBL" id="MFD0926236.1"/>
    </source>
</evidence>
<protein>
    <submittedName>
        <fullName evidence="2">Helix-turn-helix transcriptional regulator</fullName>
    </submittedName>
</protein>
<dbReference type="CDD" id="cd00093">
    <property type="entry name" value="HTH_XRE"/>
    <property type="match status" value="1"/>
</dbReference>
<name>A0ABW3G747_9NOCA</name>
<evidence type="ECO:0000259" key="1">
    <source>
        <dbReference type="PROSITE" id="PS50943"/>
    </source>
</evidence>
<dbReference type="PANTHER" id="PTHR35010">
    <property type="entry name" value="BLL4672 PROTEIN-RELATED"/>
    <property type="match status" value="1"/>
</dbReference>
<gene>
    <name evidence="2" type="ORF">ACFQ04_10865</name>
</gene>
<keyword evidence="3" id="KW-1185">Reference proteome</keyword>
<dbReference type="SMART" id="SM00530">
    <property type="entry name" value="HTH_XRE"/>
    <property type="match status" value="1"/>
</dbReference>
<dbReference type="RefSeq" id="WP_253645875.1">
    <property type="nucleotide sequence ID" value="NZ_BAAAMO010000002.1"/>
</dbReference>
<organism evidence="2 3">
    <name type="scientific">Williamsia deligens</name>
    <dbReference type="NCBI Taxonomy" id="321325"/>
    <lineage>
        <taxon>Bacteria</taxon>
        <taxon>Bacillati</taxon>
        <taxon>Actinomycetota</taxon>
        <taxon>Actinomycetes</taxon>
        <taxon>Mycobacteriales</taxon>
        <taxon>Nocardiaceae</taxon>
        <taxon>Williamsia</taxon>
    </lineage>
</organism>
<feature type="domain" description="HTH cro/C1-type" evidence="1">
    <location>
        <begin position="34"/>
        <end position="81"/>
    </location>
</feature>
<accession>A0ABW3G747</accession>
<proteinExistence type="predicted"/>
<reference evidence="3" key="1">
    <citation type="journal article" date="2019" name="Int. J. Syst. Evol. Microbiol.">
        <title>The Global Catalogue of Microorganisms (GCM) 10K type strain sequencing project: providing services to taxonomists for standard genome sequencing and annotation.</title>
        <authorList>
            <consortium name="The Broad Institute Genomics Platform"/>
            <consortium name="The Broad Institute Genome Sequencing Center for Infectious Disease"/>
            <person name="Wu L."/>
            <person name="Ma J."/>
        </authorList>
    </citation>
    <scope>NUCLEOTIDE SEQUENCE [LARGE SCALE GENOMIC DNA]</scope>
    <source>
        <strain evidence="3">CCUG 50873</strain>
    </source>
</reference>
<dbReference type="Proteomes" id="UP001597068">
    <property type="component" value="Unassembled WGS sequence"/>
</dbReference>
<dbReference type="Gene3D" id="3.30.450.180">
    <property type="match status" value="1"/>
</dbReference>